<evidence type="ECO:0000313" key="1">
    <source>
        <dbReference type="EMBL" id="WPD18722.1"/>
    </source>
</evidence>
<gene>
    <name evidence="1" type="ORF">Q5761_10205</name>
</gene>
<evidence type="ECO:0000313" key="2">
    <source>
        <dbReference type="Proteomes" id="UP001304683"/>
    </source>
</evidence>
<proteinExistence type="predicted"/>
<protein>
    <submittedName>
        <fullName evidence="1">Uncharacterized protein</fullName>
    </submittedName>
</protein>
<accession>A0ABZ0QPM6</accession>
<dbReference type="Proteomes" id="UP001304683">
    <property type="component" value="Chromosome"/>
</dbReference>
<keyword evidence="2" id="KW-1185">Reference proteome</keyword>
<dbReference type="EMBL" id="CP132508">
    <property type="protein sequence ID" value="WPD18722.1"/>
    <property type="molecule type" value="Genomic_DNA"/>
</dbReference>
<name>A0ABZ0QPM6_9FIRM</name>
<organism evidence="1 2">
    <name type="scientific">Thermaerobacter composti</name>
    <dbReference type="NCBI Taxonomy" id="554949"/>
    <lineage>
        <taxon>Bacteria</taxon>
        <taxon>Bacillati</taxon>
        <taxon>Bacillota</taxon>
        <taxon>Clostridia</taxon>
        <taxon>Eubacteriales</taxon>
        <taxon>Clostridiales Family XVII. Incertae Sedis</taxon>
        <taxon>Thermaerobacter</taxon>
    </lineage>
</organism>
<sequence>MAANILDACRSVLEAEAHASTRRRGRRVLVTVGLEHVPFLWDLLHCSAAVDLWPVDWPLRLVHDGMTPGMPAGHRAPRY</sequence>
<dbReference type="RefSeq" id="WP_318750523.1">
    <property type="nucleotide sequence ID" value="NZ_CP132508.1"/>
</dbReference>
<reference evidence="1 2" key="1">
    <citation type="submission" date="2023-08" db="EMBL/GenBank/DDBJ databases">
        <title>Genome sequence of Thermaerobacter compostii strain Ins1, a spore-forming filamentous bacterium isolated from a deep geothermal reservoir.</title>
        <authorList>
            <person name="Bregnard D."/>
            <person name="Gonzalez D."/>
            <person name="Junier P."/>
        </authorList>
    </citation>
    <scope>NUCLEOTIDE SEQUENCE [LARGE SCALE GENOMIC DNA]</scope>
    <source>
        <strain evidence="1 2">Ins1</strain>
    </source>
</reference>